<dbReference type="AlphaFoldDB" id="A0A1F7GJB8"/>
<dbReference type="Proteomes" id="UP000176850">
    <property type="component" value="Unassembled WGS sequence"/>
</dbReference>
<evidence type="ECO:0000313" key="2">
    <source>
        <dbReference type="EMBL" id="OGK18914.1"/>
    </source>
</evidence>
<dbReference type="Pfam" id="PF21956">
    <property type="entry name" value="DUF6922"/>
    <property type="match status" value="1"/>
</dbReference>
<sequence length="78" mass="9486">MHNQTLPSHVTKYFWGDDITKLSLQNNTDYIIQTILNIGDQKAIKWLFSEVEREFLKERLEKLTLDKRSSQFWRMYFS</sequence>
<gene>
    <name evidence="2" type="ORF">A2799_00780</name>
</gene>
<dbReference type="InterPro" id="IPR053830">
    <property type="entry name" value="DUF6922"/>
</dbReference>
<accession>A0A1F7GJB8</accession>
<protein>
    <recommendedName>
        <fullName evidence="1">DUF6922 domain-containing protein</fullName>
    </recommendedName>
</protein>
<organism evidence="2 3">
    <name type="scientific">Candidatus Roizmanbacteria bacterium RIFCSPHIGHO2_01_FULL_39_24</name>
    <dbReference type="NCBI Taxonomy" id="1802032"/>
    <lineage>
        <taxon>Bacteria</taxon>
        <taxon>Candidatus Roizmaniibacteriota</taxon>
    </lineage>
</organism>
<evidence type="ECO:0000259" key="1">
    <source>
        <dbReference type="Pfam" id="PF21956"/>
    </source>
</evidence>
<proteinExistence type="predicted"/>
<feature type="domain" description="DUF6922" evidence="1">
    <location>
        <begin position="12"/>
        <end position="49"/>
    </location>
</feature>
<comment type="caution">
    <text evidence="2">The sequence shown here is derived from an EMBL/GenBank/DDBJ whole genome shotgun (WGS) entry which is preliminary data.</text>
</comment>
<name>A0A1F7GJB8_9BACT</name>
<dbReference type="EMBL" id="MFZH01000022">
    <property type="protein sequence ID" value="OGK18914.1"/>
    <property type="molecule type" value="Genomic_DNA"/>
</dbReference>
<evidence type="ECO:0000313" key="3">
    <source>
        <dbReference type="Proteomes" id="UP000176850"/>
    </source>
</evidence>
<reference evidence="2 3" key="1">
    <citation type="journal article" date="2016" name="Nat. Commun.">
        <title>Thousands of microbial genomes shed light on interconnected biogeochemical processes in an aquifer system.</title>
        <authorList>
            <person name="Anantharaman K."/>
            <person name="Brown C.T."/>
            <person name="Hug L.A."/>
            <person name="Sharon I."/>
            <person name="Castelle C.J."/>
            <person name="Probst A.J."/>
            <person name="Thomas B.C."/>
            <person name="Singh A."/>
            <person name="Wilkins M.J."/>
            <person name="Karaoz U."/>
            <person name="Brodie E.L."/>
            <person name="Williams K.H."/>
            <person name="Hubbard S.S."/>
            <person name="Banfield J.F."/>
        </authorList>
    </citation>
    <scope>NUCLEOTIDE SEQUENCE [LARGE SCALE GENOMIC DNA]</scope>
</reference>